<dbReference type="InterPro" id="IPR029045">
    <property type="entry name" value="ClpP/crotonase-like_dom_sf"/>
</dbReference>
<dbReference type="GO" id="GO:0003824">
    <property type="term" value="F:catalytic activity"/>
    <property type="evidence" value="ECO:0007669"/>
    <property type="project" value="InterPro"/>
</dbReference>
<dbReference type="PANTHER" id="PTHR11941:SF68">
    <property type="entry name" value="CARNITINYL-COA DEHYDRATASE"/>
    <property type="match status" value="1"/>
</dbReference>
<gene>
    <name evidence="3" type="ORF">EYR41_005236</name>
</gene>
<dbReference type="PANTHER" id="PTHR11941">
    <property type="entry name" value="ENOYL-COA HYDRATASE-RELATED"/>
    <property type="match status" value="1"/>
</dbReference>
<dbReference type="GO" id="GO:0005739">
    <property type="term" value="C:mitochondrion"/>
    <property type="evidence" value="ECO:0007669"/>
    <property type="project" value="TreeGrafter"/>
</dbReference>
<organism evidence="3 4">
    <name type="scientific">Orbilia oligospora</name>
    <name type="common">Nematode-trapping fungus</name>
    <name type="synonym">Arthrobotrys oligospora</name>
    <dbReference type="NCBI Taxonomy" id="2813651"/>
    <lineage>
        <taxon>Eukaryota</taxon>
        <taxon>Fungi</taxon>
        <taxon>Dikarya</taxon>
        <taxon>Ascomycota</taxon>
        <taxon>Pezizomycotina</taxon>
        <taxon>Orbiliomycetes</taxon>
        <taxon>Orbiliales</taxon>
        <taxon>Orbiliaceae</taxon>
        <taxon>Orbilia</taxon>
    </lineage>
</organism>
<dbReference type="Gene3D" id="3.90.226.10">
    <property type="entry name" value="2-enoyl-CoA Hydratase, Chain A, domain 1"/>
    <property type="match status" value="1"/>
</dbReference>
<dbReference type="Pfam" id="PF00378">
    <property type="entry name" value="ECH_1"/>
    <property type="match status" value="1"/>
</dbReference>
<dbReference type="InterPro" id="IPR001753">
    <property type="entry name" value="Enoyl-CoA_hydra/iso"/>
</dbReference>
<dbReference type="Proteomes" id="UP000297595">
    <property type="component" value="Unassembled WGS sequence"/>
</dbReference>
<dbReference type="GO" id="GO:0006635">
    <property type="term" value="P:fatty acid beta-oxidation"/>
    <property type="evidence" value="ECO:0007669"/>
    <property type="project" value="TreeGrafter"/>
</dbReference>
<comment type="similarity">
    <text evidence="1 2">Belongs to the enoyl-CoA hydratase/isomerase family.</text>
</comment>
<dbReference type="CDD" id="cd06558">
    <property type="entry name" value="crotonase-like"/>
    <property type="match status" value="1"/>
</dbReference>
<evidence type="ECO:0000313" key="3">
    <source>
        <dbReference type="EMBL" id="TGJ69177.1"/>
    </source>
</evidence>
<protein>
    <submittedName>
        <fullName evidence="3">Uncharacterized protein</fullName>
    </submittedName>
</protein>
<dbReference type="PROSITE" id="PS00166">
    <property type="entry name" value="ENOYL_COA_HYDRATASE"/>
    <property type="match status" value="1"/>
</dbReference>
<dbReference type="InterPro" id="IPR018376">
    <property type="entry name" value="Enoyl-CoA_hyd/isom_CS"/>
</dbReference>
<name>A0A7C8PX38_ORBOL</name>
<sequence>MPGERAEITGIPVRPGRFLACRWPTASLHATAGPPGEDISFADGRVSISSIPKDNSSAYLVIRIDAKFNICITMASSTPFQTPPPDTKYTLISFPTPHIILVTINRPKQRNSLPFAAQWELHRIWTWYDTEPSLRCALITGAGDKAFCAGQDLIELGSLSEEDFQLRAWEFKHPPGRFGGVSGRIGKKPIIAAVNGFAFGGGFEIVLNCDMIVASPSASFSLPEALRGIYAAAGGLPRLVSLVGPPLATEIALTGRVLTAKEALDYRIINKISSSPDTLIEEAIALAKKIEDLSPDAVIVTRAGLREAWKTGDMEAATKIIDDLYNQKLMDGENRVEGLAAFAQKRKPVWRPSKL</sequence>
<accession>A0A7C8PX38</accession>
<dbReference type="AlphaFoldDB" id="A0A7C8PX38"/>
<evidence type="ECO:0000256" key="2">
    <source>
        <dbReference type="RuleBase" id="RU003707"/>
    </source>
</evidence>
<evidence type="ECO:0000256" key="1">
    <source>
        <dbReference type="ARBA" id="ARBA00005254"/>
    </source>
</evidence>
<proteinExistence type="inferred from homology"/>
<dbReference type="SUPFAM" id="SSF52096">
    <property type="entry name" value="ClpP/crotonase"/>
    <property type="match status" value="1"/>
</dbReference>
<dbReference type="EMBL" id="SOZJ01000003">
    <property type="protein sequence ID" value="TGJ69177.1"/>
    <property type="molecule type" value="Genomic_DNA"/>
</dbReference>
<comment type="caution">
    <text evidence="3">The sequence shown here is derived from an EMBL/GenBank/DDBJ whole genome shotgun (WGS) entry which is preliminary data.</text>
</comment>
<evidence type="ECO:0000313" key="4">
    <source>
        <dbReference type="Proteomes" id="UP000297595"/>
    </source>
</evidence>
<reference evidence="3 4" key="1">
    <citation type="submission" date="2019-03" db="EMBL/GenBank/DDBJ databases">
        <title>Nematode-trapping fungi genome.</title>
        <authorList>
            <person name="Vidal-Diez De Ulzurrun G."/>
        </authorList>
    </citation>
    <scope>NUCLEOTIDE SEQUENCE [LARGE SCALE GENOMIC DNA]</scope>
    <source>
        <strain evidence="3 4">TWF154</strain>
    </source>
</reference>